<evidence type="ECO:0000313" key="5">
    <source>
        <dbReference type="EMBL" id="QEH33571.1"/>
    </source>
</evidence>
<feature type="region of interest" description="Disordered" evidence="2">
    <location>
        <begin position="429"/>
        <end position="464"/>
    </location>
</feature>
<dbReference type="EMBL" id="CP042997">
    <property type="protein sequence ID" value="QEH33571.1"/>
    <property type="molecule type" value="Genomic_DNA"/>
</dbReference>
<dbReference type="NCBIfam" id="TIGR01730">
    <property type="entry name" value="RND_mfp"/>
    <property type="match status" value="1"/>
</dbReference>
<sequence length="464" mass="50038" precursor="true">MRRWYLLAPASALAMALAASSGCSHAGAEAAGKAKPAVRTIPVTVAPLERRTVERTVEVVGSLRGWEHVTVGSKQSGRVLKVVHDMGDRVKPGEVLIELDPVDAKLAYDQAQSKYLAELMKLGITEARADELVEKFGVTEELIRGKHAEDAIDRVPAVVQVQVARDRALHNLNRQRALSKKGASTAQEMEDMENEYRSQCAAYDNARYTARNAIATAVGNRIARDQAAQALADMVVRVPSLKVQPPGMSQADRVIYAITKRPVSEGQMLRIGDAVCELVIENPLRLWTSVPERYSDQVEVGQPVRISVASHTNMAFQGKVVRINPSVDNASRTFQVETLVPNERRLLRPGGFAKATIVTDSQAKAAVVPIESIVRFAGVTKILVVEGGTARAINDITTGWEGQGWVEITGKGIPEKALVVTTGQSQLADGTPVVIRTPEPPPPPGSHQPAQQAAAEPAKKAEAH</sequence>
<feature type="compositionally biased region" description="Low complexity" evidence="2">
    <location>
        <begin position="447"/>
        <end position="456"/>
    </location>
</feature>
<evidence type="ECO:0000256" key="2">
    <source>
        <dbReference type="SAM" id="MobiDB-lite"/>
    </source>
</evidence>
<evidence type="ECO:0000256" key="1">
    <source>
        <dbReference type="ARBA" id="ARBA00009477"/>
    </source>
</evidence>
<dbReference type="InterPro" id="IPR006143">
    <property type="entry name" value="RND_pump_MFP"/>
</dbReference>
<comment type="similarity">
    <text evidence="1">Belongs to the membrane fusion protein (MFP) (TC 8.A.1) family.</text>
</comment>
<dbReference type="InterPro" id="IPR058792">
    <property type="entry name" value="Beta-barrel_RND_2"/>
</dbReference>
<dbReference type="Gene3D" id="1.10.287.470">
    <property type="entry name" value="Helix hairpin bin"/>
    <property type="match status" value="1"/>
</dbReference>
<protein>
    <submittedName>
        <fullName evidence="5">Putative efflux pump membrane fusion protein</fullName>
    </submittedName>
</protein>
<dbReference type="RefSeq" id="WP_168221711.1">
    <property type="nucleotide sequence ID" value="NZ_CP042997.1"/>
</dbReference>
<proteinExistence type="inferred from homology"/>
<name>A0A5B9VZZ1_9BACT</name>
<dbReference type="SUPFAM" id="SSF111369">
    <property type="entry name" value="HlyD-like secretion proteins"/>
    <property type="match status" value="2"/>
</dbReference>
<keyword evidence="3" id="KW-0732">Signal</keyword>
<evidence type="ECO:0000256" key="3">
    <source>
        <dbReference type="SAM" id="SignalP"/>
    </source>
</evidence>
<dbReference type="PANTHER" id="PTHR30469">
    <property type="entry name" value="MULTIDRUG RESISTANCE PROTEIN MDTA"/>
    <property type="match status" value="1"/>
</dbReference>
<dbReference type="GO" id="GO:1990281">
    <property type="term" value="C:efflux pump complex"/>
    <property type="evidence" value="ECO:0007669"/>
    <property type="project" value="TreeGrafter"/>
</dbReference>
<dbReference type="PANTHER" id="PTHR30469:SF15">
    <property type="entry name" value="HLYD FAMILY OF SECRETION PROTEINS"/>
    <property type="match status" value="1"/>
</dbReference>
<feature type="chain" id="PRO_5022951311" evidence="3">
    <location>
        <begin position="27"/>
        <end position="464"/>
    </location>
</feature>
<dbReference type="Gene3D" id="2.40.50.100">
    <property type="match status" value="1"/>
</dbReference>
<gene>
    <name evidence="5" type="ORF">OJF2_20730</name>
</gene>
<dbReference type="Pfam" id="PF25954">
    <property type="entry name" value="Beta-barrel_RND_2"/>
    <property type="match status" value="1"/>
</dbReference>
<evidence type="ECO:0000259" key="4">
    <source>
        <dbReference type="Pfam" id="PF25954"/>
    </source>
</evidence>
<dbReference type="AlphaFoldDB" id="A0A5B9VZZ1"/>
<accession>A0A5B9VZZ1</accession>
<dbReference type="PROSITE" id="PS51257">
    <property type="entry name" value="PROKAR_LIPOPROTEIN"/>
    <property type="match status" value="1"/>
</dbReference>
<feature type="domain" description="CusB-like beta-barrel" evidence="4">
    <location>
        <begin position="289"/>
        <end position="359"/>
    </location>
</feature>
<evidence type="ECO:0000313" key="6">
    <source>
        <dbReference type="Proteomes" id="UP000324233"/>
    </source>
</evidence>
<dbReference type="GO" id="GO:0015562">
    <property type="term" value="F:efflux transmembrane transporter activity"/>
    <property type="evidence" value="ECO:0007669"/>
    <property type="project" value="TreeGrafter"/>
</dbReference>
<keyword evidence="6" id="KW-1185">Reference proteome</keyword>
<organism evidence="5 6">
    <name type="scientific">Aquisphaera giovannonii</name>
    <dbReference type="NCBI Taxonomy" id="406548"/>
    <lineage>
        <taxon>Bacteria</taxon>
        <taxon>Pseudomonadati</taxon>
        <taxon>Planctomycetota</taxon>
        <taxon>Planctomycetia</taxon>
        <taxon>Isosphaerales</taxon>
        <taxon>Isosphaeraceae</taxon>
        <taxon>Aquisphaera</taxon>
    </lineage>
</organism>
<dbReference type="FunFam" id="2.40.30.170:FF:000010">
    <property type="entry name" value="Efflux RND transporter periplasmic adaptor subunit"/>
    <property type="match status" value="1"/>
</dbReference>
<dbReference type="Proteomes" id="UP000324233">
    <property type="component" value="Chromosome"/>
</dbReference>
<feature type="signal peptide" evidence="3">
    <location>
        <begin position="1"/>
        <end position="26"/>
    </location>
</feature>
<dbReference type="KEGG" id="agv:OJF2_20730"/>
<dbReference type="Gene3D" id="2.40.30.170">
    <property type="match status" value="1"/>
</dbReference>
<reference evidence="5 6" key="1">
    <citation type="submission" date="2019-08" db="EMBL/GenBank/DDBJ databases">
        <title>Deep-cultivation of Planctomycetes and their phenomic and genomic characterization uncovers novel biology.</title>
        <authorList>
            <person name="Wiegand S."/>
            <person name="Jogler M."/>
            <person name="Boedeker C."/>
            <person name="Pinto D."/>
            <person name="Vollmers J."/>
            <person name="Rivas-Marin E."/>
            <person name="Kohn T."/>
            <person name="Peeters S.H."/>
            <person name="Heuer A."/>
            <person name="Rast P."/>
            <person name="Oberbeckmann S."/>
            <person name="Bunk B."/>
            <person name="Jeske O."/>
            <person name="Meyerdierks A."/>
            <person name="Storesund J.E."/>
            <person name="Kallscheuer N."/>
            <person name="Luecker S."/>
            <person name="Lage O.M."/>
            <person name="Pohl T."/>
            <person name="Merkel B.J."/>
            <person name="Hornburger P."/>
            <person name="Mueller R.-W."/>
            <person name="Bruemmer F."/>
            <person name="Labrenz M."/>
            <person name="Spormann A.M."/>
            <person name="Op den Camp H."/>
            <person name="Overmann J."/>
            <person name="Amann R."/>
            <person name="Jetten M.S.M."/>
            <person name="Mascher T."/>
            <person name="Medema M.H."/>
            <person name="Devos D.P."/>
            <person name="Kaster A.-K."/>
            <person name="Ovreas L."/>
            <person name="Rohde M."/>
            <person name="Galperin M.Y."/>
            <person name="Jogler C."/>
        </authorList>
    </citation>
    <scope>NUCLEOTIDE SEQUENCE [LARGE SCALE GENOMIC DNA]</scope>
    <source>
        <strain evidence="5 6">OJF2</strain>
    </source>
</reference>